<dbReference type="AlphaFoldDB" id="A0AAV5GTY6"/>
<protein>
    <recommendedName>
        <fullName evidence="4">TPR-like protein</fullName>
    </recommendedName>
</protein>
<name>A0AAV5GTY6_9BASI</name>
<dbReference type="EMBL" id="BQKY01000012">
    <property type="protein sequence ID" value="GJN92689.1"/>
    <property type="molecule type" value="Genomic_DNA"/>
</dbReference>
<evidence type="ECO:0008006" key="4">
    <source>
        <dbReference type="Google" id="ProtNLM"/>
    </source>
</evidence>
<evidence type="ECO:0000313" key="3">
    <source>
        <dbReference type="Proteomes" id="UP001342314"/>
    </source>
</evidence>
<organism evidence="2 3">
    <name type="scientific">Rhodotorula paludigena</name>
    <dbReference type="NCBI Taxonomy" id="86838"/>
    <lineage>
        <taxon>Eukaryota</taxon>
        <taxon>Fungi</taxon>
        <taxon>Dikarya</taxon>
        <taxon>Basidiomycota</taxon>
        <taxon>Pucciniomycotina</taxon>
        <taxon>Microbotryomycetes</taxon>
        <taxon>Sporidiobolales</taxon>
        <taxon>Sporidiobolaceae</taxon>
        <taxon>Rhodotorula</taxon>
    </lineage>
</organism>
<feature type="compositionally biased region" description="Low complexity" evidence="1">
    <location>
        <begin position="431"/>
        <end position="442"/>
    </location>
</feature>
<comment type="caution">
    <text evidence="2">The sequence shown here is derived from an EMBL/GenBank/DDBJ whole genome shotgun (WGS) entry which is preliminary data.</text>
</comment>
<keyword evidence="3" id="KW-1185">Reference proteome</keyword>
<feature type="compositionally biased region" description="Low complexity" evidence="1">
    <location>
        <begin position="385"/>
        <end position="409"/>
    </location>
</feature>
<dbReference type="PANTHER" id="PTHR10098:SF108">
    <property type="entry name" value="TETRATRICOPEPTIDE REPEAT PROTEIN 28"/>
    <property type="match status" value="1"/>
</dbReference>
<proteinExistence type="predicted"/>
<sequence length="517" mass="54649">MLPLPPIAEEEAGGVYVGPSPAAFPSSVPVSPSSSSGGGAAAAGGSPSPVVARKPAPSRTEAERQAFAEAKALYQAGLALSTEGQNPVQATLQFRQAAAVFGEIGGQERRRDKCLWQAGMCYAGVGVRARNGGDAEGARTAFEQARSLFHFINAKDKEAMAVYQLGLVTSELAAAADQIKACLILYLKLGDTAKEAHSLYTIGLLAASPALHDRQTAFNYLQQARVLFRRRGDRAEEGDAAYQLGKVCVARRAYEPAVRYFEEACTLFHKASSPVDEAWSQYRLALVMLKVRSASLALDYLLEARKLFADAPASDERHAEGSCLLRIAEILSGDVGGDAAEREGLKDEVRAREYYDQAMILLAPSGSGTPGTSSPSRPPLRPRRSNTSSPSSYSPSSSPSPAAAKSTPPLVRRRSTMNLERAEERRRRLEAAVSAAASVRAPEAGDEDAGCEVRSNGTTLGHGHGDGEREELEVRESGRAAQGAKEGAGGDRAWWAVQGASPVVPASAISLMLVPAG</sequence>
<reference evidence="2 3" key="1">
    <citation type="submission" date="2021-12" db="EMBL/GenBank/DDBJ databases">
        <title>High titer production of polyol ester of fatty acids by Rhodotorula paludigena BS15 towards product separation-free biomass refinery.</title>
        <authorList>
            <person name="Mano J."/>
            <person name="Ono H."/>
            <person name="Tanaka T."/>
            <person name="Naito K."/>
            <person name="Sushida H."/>
            <person name="Ike M."/>
            <person name="Tokuyasu K."/>
            <person name="Kitaoka M."/>
        </authorList>
    </citation>
    <scope>NUCLEOTIDE SEQUENCE [LARGE SCALE GENOMIC DNA]</scope>
    <source>
        <strain evidence="2 3">BS15</strain>
    </source>
</reference>
<dbReference type="Proteomes" id="UP001342314">
    <property type="component" value="Unassembled WGS sequence"/>
</dbReference>
<feature type="compositionally biased region" description="Basic and acidic residues" evidence="1">
    <location>
        <begin position="463"/>
        <end position="478"/>
    </location>
</feature>
<feature type="compositionally biased region" description="Low complexity" evidence="1">
    <location>
        <begin position="363"/>
        <end position="375"/>
    </location>
</feature>
<accession>A0AAV5GTY6</accession>
<dbReference type="InterPro" id="IPR011990">
    <property type="entry name" value="TPR-like_helical_dom_sf"/>
</dbReference>
<gene>
    <name evidence="2" type="ORF">Rhopal_005724-T1</name>
</gene>
<evidence type="ECO:0000313" key="2">
    <source>
        <dbReference type="EMBL" id="GJN92689.1"/>
    </source>
</evidence>
<dbReference type="SUPFAM" id="SSF48452">
    <property type="entry name" value="TPR-like"/>
    <property type="match status" value="1"/>
</dbReference>
<dbReference type="Gene3D" id="1.25.40.10">
    <property type="entry name" value="Tetratricopeptide repeat domain"/>
    <property type="match status" value="1"/>
</dbReference>
<evidence type="ECO:0000256" key="1">
    <source>
        <dbReference type="SAM" id="MobiDB-lite"/>
    </source>
</evidence>
<feature type="region of interest" description="Disordered" evidence="1">
    <location>
        <begin position="361"/>
        <end position="490"/>
    </location>
</feature>
<feature type="region of interest" description="Disordered" evidence="1">
    <location>
        <begin position="1"/>
        <end position="63"/>
    </location>
</feature>
<dbReference type="PANTHER" id="PTHR10098">
    <property type="entry name" value="RAPSYN-RELATED"/>
    <property type="match status" value="1"/>
</dbReference>
<feature type="compositionally biased region" description="Basic and acidic residues" evidence="1">
    <location>
        <begin position="420"/>
        <end position="430"/>
    </location>
</feature>
<feature type="compositionally biased region" description="Low complexity" evidence="1">
    <location>
        <begin position="17"/>
        <end position="35"/>
    </location>
</feature>
<feature type="compositionally biased region" description="Low complexity" evidence="1">
    <location>
        <begin position="43"/>
        <end position="52"/>
    </location>
</feature>